<protein>
    <submittedName>
        <fullName evidence="2">AAA family ATPase</fullName>
    </submittedName>
</protein>
<organism evidence="2 3">
    <name type="scientific">Chryseobacterium sediminis</name>
    <dbReference type="NCBI Taxonomy" id="1679494"/>
    <lineage>
        <taxon>Bacteria</taxon>
        <taxon>Pseudomonadati</taxon>
        <taxon>Bacteroidota</taxon>
        <taxon>Flavobacteriia</taxon>
        <taxon>Flavobacteriales</taxon>
        <taxon>Weeksellaceae</taxon>
        <taxon>Chryseobacterium group</taxon>
        <taxon>Chryseobacterium</taxon>
    </lineage>
</organism>
<reference evidence="2 3" key="1">
    <citation type="journal article" date="2015" name="Int. J. Syst. Evol. Microbiol.">
        <title>Chryseobacterium sediminis sp. nov., isolated from a river sediment.</title>
        <authorList>
            <person name="Kampfer P."/>
            <person name="Busse H.J."/>
            <person name="McInroy J.A."/>
            <person name="Glaeser S.P."/>
        </authorList>
    </citation>
    <scope>NUCLEOTIDE SEQUENCE [LARGE SCALE GENOMIC DNA]</scope>
    <source>
        <strain evidence="2 3">IMT-174</strain>
    </source>
</reference>
<dbReference type="SUPFAM" id="SSF52540">
    <property type="entry name" value="P-loop containing nucleoside triphosphate hydrolases"/>
    <property type="match status" value="1"/>
</dbReference>
<dbReference type="RefSeq" id="WP_149831662.1">
    <property type="nucleotide sequence ID" value="NZ_VUNZ01000001.1"/>
</dbReference>
<evidence type="ECO:0000313" key="3">
    <source>
        <dbReference type="Proteomes" id="UP000323082"/>
    </source>
</evidence>
<dbReference type="AlphaFoldDB" id="A0A5B2U774"/>
<dbReference type="OrthoDB" id="5638848at2"/>
<gene>
    <name evidence="2" type="ORF">FW780_00200</name>
</gene>
<accession>A0A5B2U774</accession>
<comment type="caution">
    <text evidence="2">The sequence shown here is derived from an EMBL/GenBank/DDBJ whole genome shotgun (WGS) entry which is preliminary data.</text>
</comment>
<dbReference type="EMBL" id="VUNZ01000001">
    <property type="protein sequence ID" value="KAA2222654.1"/>
    <property type="molecule type" value="Genomic_DNA"/>
</dbReference>
<dbReference type="InterPro" id="IPR027417">
    <property type="entry name" value="P-loop_NTPase"/>
</dbReference>
<evidence type="ECO:0000313" key="2">
    <source>
        <dbReference type="EMBL" id="KAA2222654.1"/>
    </source>
</evidence>
<dbReference type="Gene3D" id="3.40.50.300">
    <property type="entry name" value="P-loop containing nucleotide triphosphate hydrolases"/>
    <property type="match status" value="1"/>
</dbReference>
<sequence>MKQDISKLYIITGGPGAGKTRLLNELSKYGLTTVPEEGRRIIKEQIECGGEGLPWLNKELFASLMFEESVKTYLKMSQSTHLKPIFFDRGIWDTLGYMRLENIPVPELMTAKAREMVYNNNIFILPPWKEIYENDPERKQTIEKAILTFECMKDIYQEYGFNSIEVPKVSVEERAAFVFDRILM</sequence>
<dbReference type="InterPro" id="IPR038727">
    <property type="entry name" value="NadR/Ttd14_AAA_dom"/>
</dbReference>
<feature type="domain" description="NadR/Ttd14 AAA" evidence="1">
    <location>
        <begin position="9"/>
        <end position="174"/>
    </location>
</feature>
<name>A0A5B2U774_9FLAO</name>
<dbReference type="Pfam" id="PF13521">
    <property type="entry name" value="AAA_28"/>
    <property type="match status" value="1"/>
</dbReference>
<evidence type="ECO:0000259" key="1">
    <source>
        <dbReference type="Pfam" id="PF13521"/>
    </source>
</evidence>
<proteinExistence type="predicted"/>
<dbReference type="Proteomes" id="UP000323082">
    <property type="component" value="Unassembled WGS sequence"/>
</dbReference>